<organism evidence="1 2">
    <name type="scientific">Paraphaeosphaeria minitans</name>
    <dbReference type="NCBI Taxonomy" id="565426"/>
    <lineage>
        <taxon>Eukaryota</taxon>
        <taxon>Fungi</taxon>
        <taxon>Dikarya</taxon>
        <taxon>Ascomycota</taxon>
        <taxon>Pezizomycotina</taxon>
        <taxon>Dothideomycetes</taxon>
        <taxon>Pleosporomycetidae</taxon>
        <taxon>Pleosporales</taxon>
        <taxon>Massarineae</taxon>
        <taxon>Didymosphaeriaceae</taxon>
        <taxon>Paraphaeosphaeria</taxon>
    </lineage>
</organism>
<evidence type="ECO:0000313" key="2">
    <source>
        <dbReference type="Proteomes" id="UP000756921"/>
    </source>
</evidence>
<proteinExistence type="predicted"/>
<sequence>MSEYRLPDVIKVDGLWRKAKFFVTIVVDDEMIKDGYESVLVLDKEIKAGDKPPSKQRLRFRSWSTCEIGNAYHEKPINRLDLEEMRLNRKYMVLL</sequence>
<dbReference type="Proteomes" id="UP000756921">
    <property type="component" value="Unassembled WGS sequence"/>
</dbReference>
<accession>A0A9P6GI57</accession>
<dbReference type="OrthoDB" id="5793281at2759"/>
<keyword evidence="2" id="KW-1185">Reference proteome</keyword>
<reference evidence="1" key="1">
    <citation type="journal article" date="2020" name="Mol. Plant Microbe Interact.">
        <title>Genome Sequence of the Biocontrol Agent Coniothyrium minitans strain Conio (IMI 134523).</title>
        <authorList>
            <person name="Patel D."/>
            <person name="Shittu T.A."/>
            <person name="Baroncelli R."/>
            <person name="Muthumeenakshi S."/>
            <person name="Osborne T.H."/>
            <person name="Janganan T.K."/>
            <person name="Sreenivasaprasad S."/>
        </authorList>
    </citation>
    <scope>NUCLEOTIDE SEQUENCE</scope>
    <source>
        <strain evidence="1">Conio</strain>
    </source>
</reference>
<comment type="caution">
    <text evidence="1">The sequence shown here is derived from an EMBL/GenBank/DDBJ whole genome shotgun (WGS) entry which is preliminary data.</text>
</comment>
<dbReference type="EMBL" id="WJXW01000005">
    <property type="protein sequence ID" value="KAF9736086.1"/>
    <property type="molecule type" value="Genomic_DNA"/>
</dbReference>
<name>A0A9P6GI57_9PLEO</name>
<evidence type="ECO:0000313" key="1">
    <source>
        <dbReference type="EMBL" id="KAF9736086.1"/>
    </source>
</evidence>
<protein>
    <submittedName>
        <fullName evidence="1">Uncharacterized protein</fullName>
    </submittedName>
</protein>
<dbReference type="AlphaFoldDB" id="A0A9P6GI57"/>
<gene>
    <name evidence="1" type="ORF">PMIN01_06001</name>
</gene>